<evidence type="ECO:0000313" key="5">
    <source>
        <dbReference type="EMBL" id="TGJ85808.1"/>
    </source>
</evidence>
<reference evidence="5 6" key="1">
    <citation type="submission" date="2019-03" db="EMBL/GenBank/DDBJ databases">
        <title>Draft genome sequence of Xylaria hypoxylon DSM 108379, a ubiquitous saprotrophic-parasitic fungi on hardwood.</title>
        <authorList>
            <person name="Buettner E."/>
            <person name="Leonhardt S."/>
            <person name="Gebauer A.M."/>
            <person name="Liers C."/>
            <person name="Hofrichter M."/>
            <person name="Kellner H."/>
        </authorList>
    </citation>
    <scope>NUCLEOTIDE SEQUENCE [LARGE SCALE GENOMIC DNA]</scope>
    <source>
        <strain evidence="5 6">DSM 108379</strain>
    </source>
</reference>
<comment type="similarity">
    <text evidence="1">Belongs to the bacterial ribosomal protein bS21 family.</text>
</comment>
<feature type="region of interest" description="Disordered" evidence="4">
    <location>
        <begin position="43"/>
        <end position="91"/>
    </location>
</feature>
<gene>
    <name evidence="5" type="ORF">E0Z10_g2949</name>
</gene>
<evidence type="ECO:0000256" key="3">
    <source>
        <dbReference type="ARBA" id="ARBA00023274"/>
    </source>
</evidence>
<organism evidence="5 6">
    <name type="scientific">Xylaria hypoxylon</name>
    <dbReference type="NCBI Taxonomy" id="37992"/>
    <lineage>
        <taxon>Eukaryota</taxon>
        <taxon>Fungi</taxon>
        <taxon>Dikarya</taxon>
        <taxon>Ascomycota</taxon>
        <taxon>Pezizomycotina</taxon>
        <taxon>Sordariomycetes</taxon>
        <taxon>Xylariomycetidae</taxon>
        <taxon>Xylariales</taxon>
        <taxon>Xylariaceae</taxon>
        <taxon>Xylaria</taxon>
    </lineage>
</organism>
<dbReference type="InterPro" id="IPR052837">
    <property type="entry name" value="Mitoribosomal_bS21"/>
</dbReference>
<feature type="compositionally biased region" description="Low complexity" evidence="4">
    <location>
        <begin position="45"/>
        <end position="85"/>
    </location>
</feature>
<dbReference type="InterPro" id="IPR001911">
    <property type="entry name" value="Ribosomal_bS21"/>
</dbReference>
<dbReference type="AlphaFoldDB" id="A0A4Z0Z0S8"/>
<keyword evidence="6" id="KW-1185">Reference proteome</keyword>
<protein>
    <recommendedName>
        <fullName evidence="7">Ribosomal protein S21</fullName>
    </recommendedName>
</protein>
<dbReference type="PANTHER" id="PTHR41237:SF1">
    <property type="entry name" value="SMALL RIBOSOMAL SUBUNIT PROTEIN BS21M"/>
    <property type="match status" value="1"/>
</dbReference>
<keyword evidence="2" id="KW-0689">Ribosomal protein</keyword>
<sequence length="238" mass="26531">MMAELGRVAQAALRSTSLLRTTPIRSQPCRNLALINAISGRNHMSTTSSLRSSDESGSPASISAASPSRTQQRSSSPFSWINPSSAQRNTDNIADIDIQKPISSSYDLAFGGRNSQGKDGQELVDFASDLDELDLADISNNRQSKASALSAPRAHLRMVPRTGRTVYVKRDVDVARSFKLLSIQVAQNKLRSDFQSQRFHERPGKKRKRLRGDRWQRRFKKGFKATISRVRELTAQGW</sequence>
<dbReference type="STRING" id="37992.A0A4Z0Z0S8"/>
<evidence type="ECO:0008006" key="7">
    <source>
        <dbReference type="Google" id="ProtNLM"/>
    </source>
</evidence>
<comment type="caution">
    <text evidence="5">The sequence shown here is derived from an EMBL/GenBank/DDBJ whole genome shotgun (WGS) entry which is preliminary data.</text>
</comment>
<evidence type="ECO:0000313" key="6">
    <source>
        <dbReference type="Proteomes" id="UP000297716"/>
    </source>
</evidence>
<evidence type="ECO:0000256" key="4">
    <source>
        <dbReference type="SAM" id="MobiDB-lite"/>
    </source>
</evidence>
<accession>A0A4Z0Z0S8</accession>
<dbReference type="GO" id="GO:0003735">
    <property type="term" value="F:structural constituent of ribosome"/>
    <property type="evidence" value="ECO:0007669"/>
    <property type="project" value="InterPro"/>
</dbReference>
<dbReference type="GO" id="GO:0005763">
    <property type="term" value="C:mitochondrial small ribosomal subunit"/>
    <property type="evidence" value="ECO:0007669"/>
    <property type="project" value="TreeGrafter"/>
</dbReference>
<dbReference type="PANTHER" id="PTHR41237">
    <property type="entry name" value="37S RIBOSOMAL PROTEIN MRP21, MITOCHONDRIAL"/>
    <property type="match status" value="1"/>
</dbReference>
<name>A0A4Z0Z0S8_9PEZI</name>
<evidence type="ECO:0000256" key="1">
    <source>
        <dbReference type="ARBA" id="ARBA00006640"/>
    </source>
</evidence>
<dbReference type="Pfam" id="PF01165">
    <property type="entry name" value="Ribosomal_S21"/>
    <property type="match status" value="1"/>
</dbReference>
<dbReference type="Proteomes" id="UP000297716">
    <property type="component" value="Unassembled WGS sequence"/>
</dbReference>
<keyword evidence="3" id="KW-0687">Ribonucleoprotein</keyword>
<proteinExistence type="inferred from homology"/>
<evidence type="ECO:0000256" key="2">
    <source>
        <dbReference type="ARBA" id="ARBA00022980"/>
    </source>
</evidence>
<dbReference type="EMBL" id="SKBN01000038">
    <property type="protein sequence ID" value="TGJ85808.1"/>
    <property type="molecule type" value="Genomic_DNA"/>
</dbReference>
<dbReference type="OrthoDB" id="2501249at2759"/>
<dbReference type="GO" id="GO:0070124">
    <property type="term" value="P:mitochondrial translational initiation"/>
    <property type="evidence" value="ECO:0007669"/>
    <property type="project" value="TreeGrafter"/>
</dbReference>